<proteinExistence type="predicted"/>
<protein>
    <submittedName>
        <fullName evidence="2">Kelch repeat and BTB domain-containing protein 3</fullName>
    </submittedName>
</protein>
<dbReference type="InterPro" id="IPR011333">
    <property type="entry name" value="SKP1/BTB/POZ_sf"/>
</dbReference>
<dbReference type="Pfam" id="PF00651">
    <property type="entry name" value="BTB"/>
    <property type="match status" value="4"/>
</dbReference>
<reference evidence="2 3" key="1">
    <citation type="submission" date="2015-12" db="EMBL/GenBank/DDBJ databases">
        <title>The genome of Folsomia candida.</title>
        <authorList>
            <person name="Faddeeva A."/>
            <person name="Derks M.F."/>
            <person name="Anvar Y."/>
            <person name="Smit S."/>
            <person name="Van Straalen N."/>
            <person name="Roelofs D."/>
        </authorList>
    </citation>
    <scope>NUCLEOTIDE SEQUENCE [LARGE SCALE GENOMIC DNA]</scope>
    <source>
        <strain evidence="2 3">VU population</strain>
        <tissue evidence="2">Whole body</tissue>
    </source>
</reference>
<comment type="caution">
    <text evidence="2">The sequence shown here is derived from an EMBL/GenBank/DDBJ whole genome shotgun (WGS) entry which is preliminary data.</text>
</comment>
<dbReference type="EMBL" id="LNIX01000055">
    <property type="protein sequence ID" value="OXA37564.1"/>
    <property type="molecule type" value="Genomic_DNA"/>
</dbReference>
<dbReference type="STRING" id="158441.A0A226CY84"/>
<dbReference type="PANTHER" id="PTHR46672">
    <property type="entry name" value="OS08G0495500 PROTEIN-RELATED"/>
    <property type="match status" value="1"/>
</dbReference>
<dbReference type="SMART" id="SM00225">
    <property type="entry name" value="BTB"/>
    <property type="match status" value="4"/>
</dbReference>
<evidence type="ECO:0000259" key="1">
    <source>
        <dbReference type="PROSITE" id="PS50097"/>
    </source>
</evidence>
<evidence type="ECO:0000313" key="3">
    <source>
        <dbReference type="Proteomes" id="UP000198287"/>
    </source>
</evidence>
<dbReference type="CDD" id="cd18186">
    <property type="entry name" value="BTB_POZ_ZBTB_KLHL-like"/>
    <property type="match status" value="4"/>
</dbReference>
<feature type="domain" description="BTB" evidence="1">
    <location>
        <begin position="617"/>
        <end position="676"/>
    </location>
</feature>
<dbReference type="SUPFAM" id="SSF54695">
    <property type="entry name" value="POZ domain"/>
    <property type="match status" value="4"/>
</dbReference>
<feature type="domain" description="BTB" evidence="1">
    <location>
        <begin position="201"/>
        <end position="260"/>
    </location>
</feature>
<organism evidence="2 3">
    <name type="scientific">Folsomia candida</name>
    <name type="common">Springtail</name>
    <dbReference type="NCBI Taxonomy" id="158441"/>
    <lineage>
        <taxon>Eukaryota</taxon>
        <taxon>Metazoa</taxon>
        <taxon>Ecdysozoa</taxon>
        <taxon>Arthropoda</taxon>
        <taxon>Hexapoda</taxon>
        <taxon>Collembola</taxon>
        <taxon>Entomobryomorpha</taxon>
        <taxon>Isotomoidea</taxon>
        <taxon>Isotomidae</taxon>
        <taxon>Proisotominae</taxon>
        <taxon>Folsomia</taxon>
    </lineage>
</organism>
<dbReference type="AlphaFoldDB" id="A0A226CY84"/>
<dbReference type="Gene3D" id="3.30.710.10">
    <property type="entry name" value="Potassium Channel Kv1.1, Chain A"/>
    <property type="match status" value="4"/>
</dbReference>
<sequence length="851" mass="95418">MSLVAKSYVDKEVNEFIWNIEDLQLLATNPNMTEMHVFPFTVGSSIDRVSKWKLFLAPDNTKGPLFIALFFQLVEYTGTDRLPVTLKVCIEPSSSSRYGCHIEFSNFTAGKERMKCNFVSDADLTSTSRFPQRYTLGSIFKEFSTPGLKLMIKFEMFGKHRFTISDEDGSSPASLMAREQALSARRHKEVALAMLESGERSDVTFVTRDEQRVPAHRLILSMHSAVFAAMFAAEMKEKTDGVVELVDMGGDALKILLKFYQLTSLTNICDKLLPTLVSWENCVELLKLTELHGMAGAKEGIEKFMRRVAISDVGLSLMAREQALSARSHKEITLAMLESGERSDVTFVTRDGQRVAAHRFLLSMYSAVFAAMFAAEMKEKTDGVVELVDMGGDALKILLKFVYTGELDDKWGQFYGEIVNAADKVDKEVNEFIWNIEDLQLLATNPNMTEMHVFPFTVGSSIDRVSKWKLFLAPDNTKGPLFIALFFQLVEYTGTDRLPVTLKVCIEPSSSSRYGCHIEFSNFTAGKERMKCNFVSDADLTSTSRFPQRYTLGSIFKEFSTPGLKLMIKFEMFGKHRFTISDEDGSSPASLMAREQALSARRHKEVALAMLESGERSDVTFVTRDEQRVPAHRLILSMHSAVFAAMFAAEMKEKTDGVVELVDMGGDALKILLKFYQLTSLTNICDKLLPTLVSWENCVELLKLTELHGMAGAKEGIEKFMRRVAISDVGLSLMAREQALSARSHKEITLAMLESGERSDVTFVTRDGQRVAAHRFLLSMYSAVFAAMFAAEMKEKTDGVVELVDMGGDALKILLKFVYTGELDDKWGQFYGEIVNAADKVVYYIVDPDFT</sequence>
<feature type="domain" description="BTB" evidence="1">
    <location>
        <begin position="343"/>
        <end position="408"/>
    </location>
</feature>
<feature type="domain" description="BTB" evidence="1">
    <location>
        <begin position="759"/>
        <end position="824"/>
    </location>
</feature>
<dbReference type="PANTHER" id="PTHR46672:SF8">
    <property type="entry name" value="BTB DOMAIN-CONTAINING PROTEIN"/>
    <property type="match status" value="1"/>
</dbReference>
<accession>A0A226CY84</accession>
<gene>
    <name evidence="2" type="ORF">Fcan01_27665</name>
</gene>
<dbReference type="InterPro" id="IPR044714">
    <property type="entry name" value="AtSIBP1-like"/>
</dbReference>
<evidence type="ECO:0000313" key="2">
    <source>
        <dbReference type="EMBL" id="OXA37564.1"/>
    </source>
</evidence>
<dbReference type="PROSITE" id="PS50097">
    <property type="entry name" value="BTB"/>
    <property type="match status" value="4"/>
</dbReference>
<dbReference type="InterPro" id="IPR000210">
    <property type="entry name" value="BTB/POZ_dom"/>
</dbReference>
<keyword evidence="3" id="KW-1185">Reference proteome</keyword>
<dbReference type="OrthoDB" id="6359816at2759"/>
<dbReference type="Proteomes" id="UP000198287">
    <property type="component" value="Unassembled WGS sequence"/>
</dbReference>
<name>A0A226CY84_FOLCA</name>